<sequence>MKKKTGSSPVDQDSQSRAFENDELTEREEGTGRTSEGGTTAREKKMRDMEGIENKQTDDDIGYDRDVAWTDDDRKTDALFEQDDMISGRNEVPVLEDDNVKYDKSGEDTISPSSVVKKTDRMEKEREERKNNGK</sequence>
<feature type="region of interest" description="Disordered" evidence="1">
    <location>
        <begin position="1"/>
        <end position="65"/>
    </location>
</feature>
<proteinExistence type="predicted"/>
<dbReference type="EMBL" id="CP019640">
    <property type="protein sequence ID" value="AQQ53129.1"/>
    <property type="molecule type" value="Genomic_DNA"/>
</dbReference>
<dbReference type="Proteomes" id="UP000188184">
    <property type="component" value="Chromosome"/>
</dbReference>
<feature type="compositionally biased region" description="Polar residues" evidence="1">
    <location>
        <begin position="1"/>
        <end position="18"/>
    </location>
</feature>
<dbReference type="KEGG" id="pmar:B0X71_08490"/>
<protein>
    <submittedName>
        <fullName evidence="2">Uncharacterized protein</fullName>
    </submittedName>
</protein>
<evidence type="ECO:0000313" key="3">
    <source>
        <dbReference type="Proteomes" id="UP000188184"/>
    </source>
</evidence>
<gene>
    <name evidence="2" type="ORF">B0X71_08490</name>
</gene>
<evidence type="ECO:0000256" key="1">
    <source>
        <dbReference type="SAM" id="MobiDB-lite"/>
    </source>
</evidence>
<dbReference type="AlphaFoldDB" id="A0A1Q2KY64"/>
<keyword evidence="3" id="KW-1185">Reference proteome</keyword>
<feature type="compositionally biased region" description="Basic and acidic residues" evidence="1">
    <location>
        <begin position="98"/>
        <end position="107"/>
    </location>
</feature>
<feature type="region of interest" description="Disordered" evidence="1">
    <location>
        <begin position="80"/>
        <end position="134"/>
    </location>
</feature>
<feature type="compositionally biased region" description="Basic and acidic residues" evidence="1">
    <location>
        <begin position="117"/>
        <end position="134"/>
    </location>
</feature>
<dbReference type="RefSeq" id="WP_077589013.1">
    <property type="nucleotide sequence ID" value="NZ_CP019640.1"/>
</dbReference>
<name>A0A1Q2KY64_9BACL</name>
<reference evidence="2 3" key="1">
    <citation type="submission" date="2017-02" db="EMBL/GenBank/DDBJ databases">
        <title>The complete genomic sequence of a novel cold adapted crude oil-degrading bacterium Planococcus qaidamina Y42.</title>
        <authorList>
            <person name="Yang R."/>
        </authorList>
    </citation>
    <scope>NUCLEOTIDE SEQUENCE [LARGE SCALE GENOMIC DNA]</scope>
    <source>
        <strain evidence="2 3">Y42</strain>
    </source>
</reference>
<organism evidence="2 3">
    <name type="scientific">Planococcus lenghuensis</name>
    <dbReference type="NCBI Taxonomy" id="2213202"/>
    <lineage>
        <taxon>Bacteria</taxon>
        <taxon>Bacillati</taxon>
        <taxon>Bacillota</taxon>
        <taxon>Bacilli</taxon>
        <taxon>Bacillales</taxon>
        <taxon>Caryophanaceae</taxon>
        <taxon>Planococcus</taxon>
    </lineage>
</organism>
<evidence type="ECO:0000313" key="2">
    <source>
        <dbReference type="EMBL" id="AQQ53129.1"/>
    </source>
</evidence>
<feature type="compositionally biased region" description="Basic and acidic residues" evidence="1">
    <location>
        <begin position="41"/>
        <end position="65"/>
    </location>
</feature>
<dbReference type="OrthoDB" id="9860358at2"/>
<accession>A0A1Q2KY64</accession>